<keyword evidence="1" id="KW-0472">Membrane</keyword>
<keyword evidence="3" id="KW-1185">Reference proteome</keyword>
<proteinExistence type="predicted"/>
<dbReference type="Proteomes" id="UP001333818">
    <property type="component" value="Unassembled WGS sequence"/>
</dbReference>
<protein>
    <submittedName>
        <fullName evidence="2">Uncharacterized protein</fullName>
    </submittedName>
</protein>
<accession>A0AAW9PVI3</accession>
<dbReference type="AlphaFoldDB" id="A0AAW9PVI3"/>
<evidence type="ECO:0000313" key="2">
    <source>
        <dbReference type="EMBL" id="MEE3718377.1"/>
    </source>
</evidence>
<keyword evidence="1" id="KW-0812">Transmembrane</keyword>
<keyword evidence="1" id="KW-1133">Transmembrane helix</keyword>
<evidence type="ECO:0000256" key="1">
    <source>
        <dbReference type="SAM" id="Phobius"/>
    </source>
</evidence>
<evidence type="ECO:0000313" key="3">
    <source>
        <dbReference type="Proteomes" id="UP001333818"/>
    </source>
</evidence>
<reference evidence="2" key="1">
    <citation type="submission" date="2024-01" db="EMBL/GenBank/DDBJ databases">
        <title>Bank of Algae and Cyanobacteria of the Azores (BACA) strain genomes.</title>
        <authorList>
            <person name="Luz R."/>
            <person name="Cordeiro R."/>
            <person name="Fonseca A."/>
            <person name="Goncalves V."/>
        </authorList>
    </citation>
    <scope>NUCLEOTIDE SEQUENCE</scope>
    <source>
        <strain evidence="2">BACA0141</strain>
    </source>
</reference>
<organism evidence="2 3">
    <name type="scientific">Tumidithrix elongata BACA0141</name>
    <dbReference type="NCBI Taxonomy" id="2716417"/>
    <lineage>
        <taxon>Bacteria</taxon>
        <taxon>Bacillati</taxon>
        <taxon>Cyanobacteriota</taxon>
        <taxon>Cyanophyceae</taxon>
        <taxon>Pseudanabaenales</taxon>
        <taxon>Pseudanabaenaceae</taxon>
        <taxon>Tumidithrix</taxon>
        <taxon>Tumidithrix elongata</taxon>
    </lineage>
</organism>
<gene>
    <name evidence="2" type="ORF">V2H45_16675</name>
</gene>
<name>A0AAW9PVI3_9CYAN</name>
<sequence>MIQTYITQFVLPVIIWFAIAWFICDAIDSVVRGIKRIQYLHQIPCSNCAYFTGNHHLKCPLHPSEALTESAIRCRDFARH</sequence>
<comment type="caution">
    <text evidence="2">The sequence shown here is derived from an EMBL/GenBank/DDBJ whole genome shotgun (WGS) entry which is preliminary data.</text>
</comment>
<dbReference type="EMBL" id="JAZBJZ010000075">
    <property type="protein sequence ID" value="MEE3718377.1"/>
    <property type="molecule type" value="Genomic_DNA"/>
</dbReference>
<feature type="transmembrane region" description="Helical" evidence="1">
    <location>
        <begin position="6"/>
        <end position="27"/>
    </location>
</feature>
<dbReference type="RefSeq" id="WP_330484810.1">
    <property type="nucleotide sequence ID" value="NZ_JAZBJZ010000075.1"/>
</dbReference>